<dbReference type="Proteomes" id="UP000054454">
    <property type="component" value="Unassembled WGS sequence"/>
</dbReference>
<dbReference type="InterPro" id="IPR018624">
    <property type="entry name" value="Sec66"/>
</dbReference>
<dbReference type="Pfam" id="PF09802">
    <property type="entry name" value="Sec66"/>
    <property type="match status" value="1"/>
</dbReference>
<gene>
    <name evidence="3" type="ORF">T552_01240</name>
</gene>
<dbReference type="GO" id="GO:0031207">
    <property type="term" value="C:Sec62/Sec63 complex"/>
    <property type="evidence" value="ECO:0007669"/>
    <property type="project" value="InterPro"/>
</dbReference>
<dbReference type="GeneID" id="28936031"/>
<dbReference type="PANTHER" id="PTHR28229:SF1">
    <property type="entry name" value="TRANSLOCATION PROTEIN SEC66"/>
    <property type="match status" value="1"/>
</dbReference>
<dbReference type="RefSeq" id="XP_018226478.1">
    <property type="nucleotide sequence ID" value="XM_018369829.1"/>
</dbReference>
<dbReference type="GO" id="GO:0031204">
    <property type="term" value="P:post-translational protein targeting to membrane, translocation"/>
    <property type="evidence" value="ECO:0007669"/>
    <property type="project" value="InterPro"/>
</dbReference>
<keyword evidence="4" id="KW-1185">Reference proteome</keyword>
<dbReference type="PANTHER" id="PTHR28229">
    <property type="entry name" value="TRANSLOCATION PROTEIN SEC66"/>
    <property type="match status" value="1"/>
</dbReference>
<dbReference type="InterPro" id="IPR017645">
    <property type="entry name" value="Dnd_assoc_1"/>
</dbReference>
<name>A0A0W4ZLM8_PNEC8</name>
<accession>A0A0W4ZLM8</accession>
<keyword evidence="2" id="KW-0812">Transmembrane</keyword>
<evidence type="ECO:0000256" key="1">
    <source>
        <dbReference type="SAM" id="Coils"/>
    </source>
</evidence>
<sequence length="207" mass="24481">MSSVPFYLPILYLSILLGSLSLFSFFYTKHKNIKISPLEEWFSSNTSRDIYFSLLHLSDSVPTNILKAALLERARENLKRIHELRLKKTVLNQAVQRGLLSNDLWKQFRLLEKELELEVMDISKEAQSFRKDWGQLIFQTANEMVLNEQLRQNIMQIRDMAEREGKRYEKLKKISEKVKEEQKRIAETELLKEADSFNVSQKKKTKI</sequence>
<protein>
    <submittedName>
        <fullName evidence="3">DNA phosphorothioation-dependent restriction protein DptG</fullName>
    </submittedName>
</protein>
<feature type="transmembrane region" description="Helical" evidence="2">
    <location>
        <begin position="6"/>
        <end position="27"/>
    </location>
</feature>
<dbReference type="VEuPathDB" id="FungiDB:T552_01240"/>
<feature type="coiled-coil region" evidence="1">
    <location>
        <begin position="112"/>
        <end position="191"/>
    </location>
</feature>
<dbReference type="EMBL" id="LFVZ01000005">
    <property type="protein sequence ID" value="KTW29285.1"/>
    <property type="molecule type" value="Genomic_DNA"/>
</dbReference>
<dbReference type="AlphaFoldDB" id="A0A0W4ZLM8"/>
<evidence type="ECO:0000313" key="4">
    <source>
        <dbReference type="Proteomes" id="UP000054454"/>
    </source>
</evidence>
<keyword evidence="1" id="KW-0175">Coiled coil</keyword>
<comment type="caution">
    <text evidence="3">The sequence shown here is derived from an EMBL/GenBank/DDBJ whole genome shotgun (WGS) entry which is preliminary data.</text>
</comment>
<dbReference type="NCBIfam" id="TIGR03236">
    <property type="entry name" value="dnd_assoc_1"/>
    <property type="match status" value="1"/>
</dbReference>
<evidence type="ECO:0000313" key="3">
    <source>
        <dbReference type="EMBL" id="KTW29285.1"/>
    </source>
</evidence>
<proteinExistence type="predicted"/>
<keyword evidence="2" id="KW-1133">Transmembrane helix</keyword>
<reference evidence="4" key="1">
    <citation type="journal article" date="2016" name="Nat. Commun.">
        <title>Genome analysis of three Pneumocystis species reveals adaptation mechanisms to life exclusively in mammalian hosts.</title>
        <authorList>
            <person name="Ma L."/>
            <person name="Chen Z."/>
            <person name="Huang D.W."/>
            <person name="Kutty G."/>
            <person name="Ishihara M."/>
            <person name="Wang H."/>
            <person name="Abouelleil A."/>
            <person name="Bishop L."/>
            <person name="Davey E."/>
            <person name="Deng R."/>
            <person name="Deng X."/>
            <person name="Fan L."/>
            <person name="Fantoni G."/>
            <person name="Fitzgerald M."/>
            <person name="Gogineni E."/>
            <person name="Goldberg J.M."/>
            <person name="Handley G."/>
            <person name="Hu X."/>
            <person name="Huber C."/>
            <person name="Jiao X."/>
            <person name="Jones K."/>
            <person name="Levin J.Z."/>
            <person name="Liu Y."/>
            <person name="Macdonald P."/>
            <person name="Melnikov A."/>
            <person name="Raley C."/>
            <person name="Sassi M."/>
            <person name="Sherman B.T."/>
            <person name="Song X."/>
            <person name="Sykes S."/>
            <person name="Tran B."/>
            <person name="Walsh L."/>
            <person name="Xia Y."/>
            <person name="Yang J."/>
            <person name="Young S."/>
            <person name="Zeng Q."/>
            <person name="Zheng X."/>
            <person name="Stephens R."/>
            <person name="Nusbaum C."/>
            <person name="Birren B.W."/>
            <person name="Azadi P."/>
            <person name="Lempicki R.A."/>
            <person name="Cuomo C.A."/>
            <person name="Kovacs J.A."/>
        </authorList>
    </citation>
    <scope>NUCLEOTIDE SEQUENCE [LARGE SCALE GENOMIC DNA]</scope>
    <source>
        <strain evidence="4">B80</strain>
    </source>
</reference>
<evidence type="ECO:0000256" key="2">
    <source>
        <dbReference type="SAM" id="Phobius"/>
    </source>
</evidence>
<keyword evidence="2" id="KW-0472">Membrane</keyword>
<dbReference type="OrthoDB" id="73168at2759"/>
<organism evidence="3 4">
    <name type="scientific">Pneumocystis carinii (strain B80)</name>
    <name type="common">Rat pneumocystis pneumonia agent</name>
    <name type="synonym">Pneumocystis carinii f. sp. carinii</name>
    <dbReference type="NCBI Taxonomy" id="1408658"/>
    <lineage>
        <taxon>Eukaryota</taxon>
        <taxon>Fungi</taxon>
        <taxon>Dikarya</taxon>
        <taxon>Ascomycota</taxon>
        <taxon>Taphrinomycotina</taxon>
        <taxon>Pneumocystomycetes</taxon>
        <taxon>Pneumocystaceae</taxon>
        <taxon>Pneumocystis</taxon>
    </lineage>
</organism>